<organism evidence="1 2">
    <name type="scientific">Adonisia turfae CCMR0081</name>
    <dbReference type="NCBI Taxonomy" id="2292702"/>
    <lineage>
        <taxon>Bacteria</taxon>
        <taxon>Bacillati</taxon>
        <taxon>Cyanobacteriota</taxon>
        <taxon>Adonisia</taxon>
        <taxon>Adonisia turfae</taxon>
    </lineage>
</organism>
<reference evidence="1 2" key="1">
    <citation type="journal article" date="2020" name="Microb. Ecol.">
        <title>Ecogenomics of the Marine Benthic Filamentous Cyanobacterium Adonisia.</title>
        <authorList>
            <person name="Walter J.M."/>
            <person name="Coutinho F.H."/>
            <person name="Leomil L."/>
            <person name="Hargreaves P.I."/>
            <person name="Campeao M.E."/>
            <person name="Vieira V.V."/>
            <person name="Silva B.S."/>
            <person name="Fistarol G.O."/>
            <person name="Salomon P.S."/>
            <person name="Sawabe T."/>
            <person name="Mino S."/>
            <person name="Hosokawa M."/>
            <person name="Miyashita H."/>
            <person name="Maruyama F."/>
            <person name="van Verk M.C."/>
            <person name="Dutilh B.E."/>
            <person name="Thompson C.C."/>
            <person name="Thompson F.L."/>
        </authorList>
    </citation>
    <scope>NUCLEOTIDE SEQUENCE [LARGE SCALE GENOMIC DNA]</scope>
    <source>
        <strain evidence="1 2">CCMR0081</strain>
    </source>
</reference>
<dbReference type="RefSeq" id="WP_163697398.1">
    <property type="nucleotide sequence ID" value="NZ_QXHD01000004.1"/>
</dbReference>
<evidence type="ECO:0000313" key="1">
    <source>
        <dbReference type="EMBL" id="NEZ55506.1"/>
    </source>
</evidence>
<gene>
    <name evidence="1" type="ORF">DXZ20_07430</name>
</gene>
<dbReference type="Proteomes" id="UP000481033">
    <property type="component" value="Unassembled WGS sequence"/>
</dbReference>
<name>A0A6M0RGY9_9CYAN</name>
<accession>A0A6M0RGY9</accession>
<comment type="caution">
    <text evidence="1">The sequence shown here is derived from an EMBL/GenBank/DDBJ whole genome shotgun (WGS) entry which is preliminary data.</text>
</comment>
<evidence type="ECO:0000313" key="2">
    <source>
        <dbReference type="Proteomes" id="UP000481033"/>
    </source>
</evidence>
<dbReference type="AlphaFoldDB" id="A0A6M0RGY9"/>
<proteinExistence type="predicted"/>
<keyword evidence="2" id="KW-1185">Reference proteome</keyword>
<sequence>MPVAACKLLTYKGQYSTCQIKVPDIDEKLPAVKVSGQYYSRFRRFEDAEAAMKALAKLARNGDVLALTKQSKDSYVMWALELEAQVFKGPRKDGRRWPTCGPATCLILGDAKQYNQGYIQVPDLADPMVAVQYDDQFYSVYRPGLAAGEALYLAAQLTGRGNDSAIASTSKGYAVCMLEPEATAHTPE</sequence>
<dbReference type="EMBL" id="QXHD01000004">
    <property type="protein sequence ID" value="NEZ55506.1"/>
    <property type="molecule type" value="Genomic_DNA"/>
</dbReference>
<protein>
    <submittedName>
        <fullName evidence="1">Uncharacterized protein</fullName>
    </submittedName>
</protein>